<dbReference type="HOGENOM" id="CLU_1852277_0_0_0"/>
<accession>F7L435</accession>
<gene>
    <name evidence="2" type="ORF">HMPREF0401_02608</name>
</gene>
<organism evidence="2 3">
    <name type="scientific">Fusobacterium animalis 11_3_2</name>
    <dbReference type="NCBI Taxonomy" id="457403"/>
    <lineage>
        <taxon>Bacteria</taxon>
        <taxon>Fusobacteriati</taxon>
        <taxon>Fusobacteriota</taxon>
        <taxon>Fusobacteriia</taxon>
        <taxon>Fusobacteriales</taxon>
        <taxon>Fusobacteriaceae</taxon>
        <taxon>Fusobacterium</taxon>
    </lineage>
</organism>
<keyword evidence="3" id="KW-1185">Reference proteome</keyword>
<feature type="transmembrane region" description="Helical" evidence="1">
    <location>
        <begin position="31"/>
        <end position="61"/>
    </location>
</feature>
<sequence>MISLNAFIVPTSFLTLSAVNSILLPKSSALLLFFISLAVTVNLFPAKIVFPDLLSTLLVAVNVKSPAAAIKSLFCILFPVILTFPPFNSLLFTTSPVAVTVSVCADKFLLLVKLLAVIVVVPVPVVSPLFVIFFPTYS</sequence>
<evidence type="ECO:0000256" key="1">
    <source>
        <dbReference type="SAM" id="Phobius"/>
    </source>
</evidence>
<feature type="transmembrane region" description="Helical" evidence="1">
    <location>
        <begin position="68"/>
        <end position="88"/>
    </location>
</feature>
<name>F7L435_9FUSO</name>
<keyword evidence="1" id="KW-0812">Transmembrane</keyword>
<dbReference type="Proteomes" id="UP000004160">
    <property type="component" value="Unassembled WGS sequence"/>
</dbReference>
<protein>
    <submittedName>
        <fullName evidence="2">Uncharacterized protein</fullName>
    </submittedName>
</protein>
<dbReference type="AlphaFoldDB" id="F7L435"/>
<comment type="caution">
    <text evidence="2">The sequence shown here is derived from an EMBL/GenBank/DDBJ whole genome shotgun (WGS) entry which is preliminary data.</text>
</comment>
<reference evidence="2" key="1">
    <citation type="submission" date="2011-05" db="EMBL/GenBank/DDBJ databases">
        <title>The Genome Sequence of Fusobacterium sp. 11_3_2.</title>
        <authorList>
            <consortium name="The Broad Institute Genome Sequencing Platform"/>
            <person name="Earl A."/>
            <person name="Ward D."/>
            <person name="Feldgarden M."/>
            <person name="Gevers D."/>
            <person name="Sibley C.D."/>
            <person name="White A.P."/>
            <person name="Crowley S."/>
            <person name="Surette M."/>
            <person name="Strauss J.C."/>
            <person name="Ambrose C.E."/>
            <person name="Allen-Vercoe E."/>
            <person name="Young S.K."/>
            <person name="Zeng Q."/>
            <person name="Gargeya S."/>
            <person name="Fitzgerald M."/>
            <person name="Haas B."/>
            <person name="Abouelleil A."/>
            <person name="Alvarado L."/>
            <person name="Arachchi H.M."/>
            <person name="Berlin A."/>
            <person name="Brown A."/>
            <person name="Chapman S.B."/>
            <person name="Chen Z."/>
            <person name="Dunbar C."/>
            <person name="Freedman E."/>
            <person name="Gearin G."/>
            <person name="Gellesch M."/>
            <person name="Goldberg J."/>
            <person name="Griggs A."/>
            <person name="Gujja S."/>
            <person name="Heiman D."/>
            <person name="Howarth C."/>
            <person name="Larson L."/>
            <person name="Lui A."/>
            <person name="MacDonald P.J.P."/>
            <person name="Mehta T."/>
            <person name="Montmayeur A."/>
            <person name="Murphy C."/>
            <person name="Neiman D."/>
            <person name="Pearson M."/>
            <person name="Priest M."/>
            <person name="Roberts A."/>
            <person name="Saif S."/>
            <person name="Shea T."/>
            <person name="Shenoy N."/>
            <person name="Sisk P."/>
            <person name="Stolte C."/>
            <person name="Sykes S."/>
            <person name="Wortman J."/>
            <person name="Nusbaum C."/>
            <person name="Birren B."/>
        </authorList>
    </citation>
    <scope>NUCLEOTIDE SEQUENCE [LARGE SCALE GENOMIC DNA]</scope>
    <source>
        <strain evidence="2">11_3_2</strain>
    </source>
</reference>
<evidence type="ECO:0000313" key="2">
    <source>
        <dbReference type="EMBL" id="EGN64025.1"/>
    </source>
</evidence>
<feature type="transmembrane region" description="Helical" evidence="1">
    <location>
        <begin position="108"/>
        <end position="134"/>
    </location>
</feature>
<proteinExistence type="predicted"/>
<dbReference type="PATRIC" id="fig|457403.8.peg.2634"/>
<keyword evidence="1" id="KW-0472">Membrane</keyword>
<evidence type="ECO:0000313" key="3">
    <source>
        <dbReference type="Proteomes" id="UP000004160"/>
    </source>
</evidence>
<dbReference type="EMBL" id="ACUO01000056">
    <property type="protein sequence ID" value="EGN64025.1"/>
    <property type="molecule type" value="Genomic_DNA"/>
</dbReference>
<keyword evidence="1" id="KW-1133">Transmembrane helix</keyword>